<accession>A0AAV7UNX9</accession>
<feature type="compositionally biased region" description="Gly residues" evidence="1">
    <location>
        <begin position="1"/>
        <end position="11"/>
    </location>
</feature>
<evidence type="ECO:0000313" key="3">
    <source>
        <dbReference type="Proteomes" id="UP001066276"/>
    </source>
</evidence>
<dbReference type="Proteomes" id="UP001066276">
    <property type="component" value="Chromosome 3_1"/>
</dbReference>
<organism evidence="2 3">
    <name type="scientific">Pleurodeles waltl</name>
    <name type="common">Iberian ribbed newt</name>
    <dbReference type="NCBI Taxonomy" id="8319"/>
    <lineage>
        <taxon>Eukaryota</taxon>
        <taxon>Metazoa</taxon>
        <taxon>Chordata</taxon>
        <taxon>Craniata</taxon>
        <taxon>Vertebrata</taxon>
        <taxon>Euteleostomi</taxon>
        <taxon>Amphibia</taxon>
        <taxon>Batrachia</taxon>
        <taxon>Caudata</taxon>
        <taxon>Salamandroidea</taxon>
        <taxon>Salamandridae</taxon>
        <taxon>Pleurodelinae</taxon>
        <taxon>Pleurodeles</taxon>
    </lineage>
</organism>
<evidence type="ECO:0000256" key="1">
    <source>
        <dbReference type="SAM" id="MobiDB-lite"/>
    </source>
</evidence>
<gene>
    <name evidence="2" type="ORF">NDU88_007104</name>
</gene>
<evidence type="ECO:0000313" key="2">
    <source>
        <dbReference type="EMBL" id="KAJ1190366.1"/>
    </source>
</evidence>
<reference evidence="2" key="1">
    <citation type="journal article" date="2022" name="bioRxiv">
        <title>Sequencing and chromosome-scale assembly of the giantPleurodeles waltlgenome.</title>
        <authorList>
            <person name="Brown T."/>
            <person name="Elewa A."/>
            <person name="Iarovenko S."/>
            <person name="Subramanian E."/>
            <person name="Araus A.J."/>
            <person name="Petzold A."/>
            <person name="Susuki M."/>
            <person name="Suzuki K.-i.T."/>
            <person name="Hayashi T."/>
            <person name="Toyoda A."/>
            <person name="Oliveira C."/>
            <person name="Osipova E."/>
            <person name="Leigh N.D."/>
            <person name="Simon A."/>
            <person name="Yun M.H."/>
        </authorList>
    </citation>
    <scope>NUCLEOTIDE SEQUENCE</scope>
    <source>
        <strain evidence="2">20211129_DDA</strain>
        <tissue evidence="2">Liver</tissue>
    </source>
</reference>
<protein>
    <submittedName>
        <fullName evidence="2">Uncharacterized protein</fullName>
    </submittedName>
</protein>
<proteinExistence type="predicted"/>
<sequence>MRFGGRRGVQGYGEHAQPVSRVRQAKKQAQPPLESGVELREGFLEESSLGGAPKMAASSGIISSVEDILEEGQLGEAGKIAAPMDFIEDDVILIIDEEIEVQGRNRVVRGEGNVKFAGNSRQPVNSVFDEHPSTSRGASARFECLEEELLDYDEEVEEQVMPAMKGDVKETPHIVPKVVRGDHFGNRCRDMVVGSLPRGEEARSVSVGFGGGREDFGVGMRVNVGGVSQVPRKDGVYVSIQVGSDSGAGADKLEVSSGTVSDVVPKADEAVEVQDTTKSVAVAGSGEVELFRQDGIHLSFMGNENYLLELRLVIADLLSEKLWDR</sequence>
<dbReference type="EMBL" id="JANPWB010000005">
    <property type="protein sequence ID" value="KAJ1190366.1"/>
    <property type="molecule type" value="Genomic_DNA"/>
</dbReference>
<comment type="caution">
    <text evidence="2">The sequence shown here is derived from an EMBL/GenBank/DDBJ whole genome shotgun (WGS) entry which is preliminary data.</text>
</comment>
<name>A0AAV7UNX9_PLEWA</name>
<feature type="region of interest" description="Disordered" evidence="1">
    <location>
        <begin position="1"/>
        <end position="36"/>
    </location>
</feature>
<keyword evidence="3" id="KW-1185">Reference proteome</keyword>
<dbReference type="AlphaFoldDB" id="A0AAV7UNX9"/>